<dbReference type="RefSeq" id="WP_310236356.1">
    <property type="nucleotide sequence ID" value="NZ_JAVDWO010000010.1"/>
</dbReference>
<keyword evidence="1" id="KW-0812">Transmembrane</keyword>
<dbReference type="PROSITE" id="PS50883">
    <property type="entry name" value="EAL"/>
    <property type="match status" value="1"/>
</dbReference>
<dbReference type="PROSITE" id="PS50887">
    <property type="entry name" value="GGDEF"/>
    <property type="match status" value="1"/>
</dbReference>
<keyword evidence="1" id="KW-0472">Membrane</keyword>
<evidence type="ECO:0000259" key="2">
    <source>
        <dbReference type="PROSITE" id="PS50883"/>
    </source>
</evidence>
<dbReference type="InterPro" id="IPR000160">
    <property type="entry name" value="GGDEF_dom"/>
</dbReference>
<dbReference type="InterPro" id="IPR035919">
    <property type="entry name" value="EAL_sf"/>
</dbReference>
<dbReference type="InterPro" id="IPR001633">
    <property type="entry name" value="EAL_dom"/>
</dbReference>
<dbReference type="SMART" id="SM00052">
    <property type="entry name" value="EAL"/>
    <property type="match status" value="1"/>
</dbReference>
<dbReference type="SMART" id="SM00267">
    <property type="entry name" value="GGDEF"/>
    <property type="match status" value="1"/>
</dbReference>
<evidence type="ECO:0000259" key="4">
    <source>
        <dbReference type="PROSITE" id="PS50887"/>
    </source>
</evidence>
<organism evidence="5 6">
    <name type="scientific">Luteimonas terrae</name>
    <dbReference type="NCBI Taxonomy" id="1530191"/>
    <lineage>
        <taxon>Bacteria</taxon>
        <taxon>Pseudomonadati</taxon>
        <taxon>Pseudomonadota</taxon>
        <taxon>Gammaproteobacteria</taxon>
        <taxon>Lysobacterales</taxon>
        <taxon>Lysobacteraceae</taxon>
        <taxon>Luteimonas</taxon>
    </lineage>
</organism>
<dbReference type="InterPro" id="IPR043128">
    <property type="entry name" value="Rev_trsase/Diguanyl_cyclase"/>
</dbReference>
<dbReference type="InterPro" id="IPR003660">
    <property type="entry name" value="HAMP_dom"/>
</dbReference>
<dbReference type="NCBIfam" id="TIGR00254">
    <property type="entry name" value="GGDEF"/>
    <property type="match status" value="1"/>
</dbReference>
<dbReference type="InterPro" id="IPR029787">
    <property type="entry name" value="Nucleotide_cyclase"/>
</dbReference>
<evidence type="ECO:0000256" key="1">
    <source>
        <dbReference type="SAM" id="Phobius"/>
    </source>
</evidence>
<gene>
    <name evidence="5" type="ORF">J2W68_002515</name>
</gene>
<keyword evidence="6" id="KW-1185">Reference proteome</keyword>
<sequence length="792" mass="85835">MATETLLPRRGLGFRGRIVLGFLLLLVGTQVATLAVVGVAAERAVREQLGDQLKVSERVWAQLSATSAERLQESVTVLANDFAFRAAAATQDQATVEIALLNHGVRIDADVALLLAPGGAVRVSIGPEDDPDTERAMAPLLVEAEAHGAATGVALLDARPFLLAVVPVMAPRRVAWVAMGLHYGEALARRYRGIIGMDVAFVEDDGDHVRVLASTLPEAQTAALRLSREAAHAIAGADVDLALDGRHYAAHAFGAALVSGRQVQVMLLADLDEALAPYHRLRDQILWLAGLAVLIATVLAVLVGQGFARPVQRLADAARRIGAGEYARPLPVRGRDELADLARAFNAMQREIGEREARIRFQATHDELTGLPSRGHALGVLQRKIERARQHGRHCAVLILDLDRFKEINDSLGHAYGDAVLAVVAERLRGAVRGDDLLARLGGDEFLVLLDDADAEAACERARQLAQVLETPFRLQNTQVGLDASIGVAVYPAHAGDAATLLRRADIAMYEAKQQHVRVLVYRAGDDEHHLRQVGLMGVLRHALELHQFRLLFQPKIDLPSRRVVHVEALLRWNSPQYGDVSPDEFIPLAERSGMIRAITRHVIDEALRQAAPWIADGLIEGVAVNLSPMDLVDGDLTDYVAQRLQAHDVPPCSLVLEVTEHTVMRDLEVARANMHQLRGQGVRLSIDDFGTGHSSLAQLRSLPVDEIKIDKSFVADLGSGNDDAVIVRSAIEIGHNMGLKVVAEGVEGPVSLAILESLGCDMVQGYLISRPLPADAFVAWCMRYQRGPVEG</sequence>
<dbReference type="InterPro" id="IPR050706">
    <property type="entry name" value="Cyclic-di-GMP_PDE-like"/>
</dbReference>
<dbReference type="PROSITE" id="PS50885">
    <property type="entry name" value="HAMP"/>
    <property type="match status" value="1"/>
</dbReference>
<accession>A0ABU1XYL3</accession>
<feature type="transmembrane region" description="Helical" evidence="1">
    <location>
        <begin position="20"/>
        <end position="41"/>
    </location>
</feature>
<dbReference type="SUPFAM" id="SSF141868">
    <property type="entry name" value="EAL domain-like"/>
    <property type="match status" value="1"/>
</dbReference>
<evidence type="ECO:0000313" key="5">
    <source>
        <dbReference type="EMBL" id="MDR7193778.1"/>
    </source>
</evidence>
<feature type="domain" description="GGDEF" evidence="4">
    <location>
        <begin position="393"/>
        <end position="524"/>
    </location>
</feature>
<dbReference type="SUPFAM" id="SSF55073">
    <property type="entry name" value="Nucleotide cyclase"/>
    <property type="match status" value="1"/>
</dbReference>
<evidence type="ECO:0000259" key="3">
    <source>
        <dbReference type="PROSITE" id="PS50885"/>
    </source>
</evidence>
<dbReference type="Pfam" id="PF00563">
    <property type="entry name" value="EAL"/>
    <property type="match status" value="1"/>
</dbReference>
<proteinExistence type="predicted"/>
<dbReference type="Proteomes" id="UP001256588">
    <property type="component" value="Unassembled WGS sequence"/>
</dbReference>
<dbReference type="CDD" id="cd01948">
    <property type="entry name" value="EAL"/>
    <property type="match status" value="1"/>
</dbReference>
<protein>
    <submittedName>
        <fullName evidence="5">Diguanylate cyclase (GGDEF)-like protein</fullName>
    </submittedName>
</protein>
<dbReference type="Pfam" id="PF00990">
    <property type="entry name" value="GGDEF"/>
    <property type="match status" value="1"/>
</dbReference>
<reference evidence="5 6" key="1">
    <citation type="submission" date="2023-07" db="EMBL/GenBank/DDBJ databases">
        <title>Sorghum-associated microbial communities from plants grown in Nebraska, USA.</title>
        <authorList>
            <person name="Schachtman D."/>
        </authorList>
    </citation>
    <scope>NUCLEOTIDE SEQUENCE [LARGE SCALE GENOMIC DNA]</scope>
    <source>
        <strain evidence="5 6">4099</strain>
    </source>
</reference>
<dbReference type="EMBL" id="JAVDWO010000010">
    <property type="protein sequence ID" value="MDR7193778.1"/>
    <property type="molecule type" value="Genomic_DNA"/>
</dbReference>
<dbReference type="Gene3D" id="6.10.340.10">
    <property type="match status" value="1"/>
</dbReference>
<dbReference type="CDD" id="cd06225">
    <property type="entry name" value="HAMP"/>
    <property type="match status" value="1"/>
</dbReference>
<name>A0ABU1XYL3_9GAMM</name>
<dbReference type="SUPFAM" id="SSF158472">
    <property type="entry name" value="HAMP domain-like"/>
    <property type="match status" value="1"/>
</dbReference>
<dbReference type="Gene3D" id="3.30.70.270">
    <property type="match status" value="1"/>
</dbReference>
<keyword evidence="1" id="KW-1133">Transmembrane helix</keyword>
<feature type="transmembrane region" description="Helical" evidence="1">
    <location>
        <begin position="285"/>
        <end position="308"/>
    </location>
</feature>
<dbReference type="Gene3D" id="3.20.20.450">
    <property type="entry name" value="EAL domain"/>
    <property type="match status" value="1"/>
</dbReference>
<dbReference type="InterPro" id="IPR029150">
    <property type="entry name" value="dCache_3"/>
</dbReference>
<comment type="caution">
    <text evidence="5">The sequence shown here is derived from an EMBL/GenBank/DDBJ whole genome shotgun (WGS) entry which is preliminary data.</text>
</comment>
<dbReference type="PANTHER" id="PTHR33121:SF71">
    <property type="entry name" value="OXYGEN SENSOR PROTEIN DOSP"/>
    <property type="match status" value="1"/>
</dbReference>
<feature type="domain" description="HAMP" evidence="3">
    <location>
        <begin position="305"/>
        <end position="357"/>
    </location>
</feature>
<dbReference type="SMART" id="SM00304">
    <property type="entry name" value="HAMP"/>
    <property type="match status" value="1"/>
</dbReference>
<feature type="domain" description="EAL" evidence="2">
    <location>
        <begin position="533"/>
        <end position="786"/>
    </location>
</feature>
<evidence type="ECO:0000313" key="6">
    <source>
        <dbReference type="Proteomes" id="UP001256588"/>
    </source>
</evidence>
<dbReference type="CDD" id="cd01949">
    <property type="entry name" value="GGDEF"/>
    <property type="match status" value="1"/>
</dbReference>
<dbReference type="PANTHER" id="PTHR33121">
    <property type="entry name" value="CYCLIC DI-GMP PHOSPHODIESTERASE PDEF"/>
    <property type="match status" value="1"/>
</dbReference>
<dbReference type="Pfam" id="PF14827">
    <property type="entry name" value="dCache_3"/>
    <property type="match status" value="1"/>
</dbReference>
<dbReference type="Pfam" id="PF00672">
    <property type="entry name" value="HAMP"/>
    <property type="match status" value="1"/>
</dbReference>